<accession>A0ABD0NJT9</accession>
<evidence type="ECO:0000313" key="3">
    <source>
        <dbReference type="Proteomes" id="UP001529510"/>
    </source>
</evidence>
<feature type="non-terminal residue" evidence="2">
    <location>
        <position position="72"/>
    </location>
</feature>
<protein>
    <submittedName>
        <fullName evidence="2">Uncharacterized protein</fullName>
    </submittedName>
</protein>
<evidence type="ECO:0000256" key="1">
    <source>
        <dbReference type="SAM" id="MobiDB-lite"/>
    </source>
</evidence>
<comment type="caution">
    <text evidence="2">The sequence shown here is derived from an EMBL/GenBank/DDBJ whole genome shotgun (WGS) entry which is preliminary data.</text>
</comment>
<feature type="region of interest" description="Disordered" evidence="1">
    <location>
        <begin position="1"/>
        <end position="72"/>
    </location>
</feature>
<name>A0ABD0NJT9_CIRMR</name>
<sequence length="72" mass="7981">LPRERRGAAARERRASACAHRLPVAPAGAGHDRDGELQPRRAQGARLLVRRRDPEEEGDAHSTRGLRQDPAR</sequence>
<organism evidence="2 3">
    <name type="scientific">Cirrhinus mrigala</name>
    <name type="common">Mrigala</name>
    <dbReference type="NCBI Taxonomy" id="683832"/>
    <lineage>
        <taxon>Eukaryota</taxon>
        <taxon>Metazoa</taxon>
        <taxon>Chordata</taxon>
        <taxon>Craniata</taxon>
        <taxon>Vertebrata</taxon>
        <taxon>Euteleostomi</taxon>
        <taxon>Actinopterygii</taxon>
        <taxon>Neopterygii</taxon>
        <taxon>Teleostei</taxon>
        <taxon>Ostariophysi</taxon>
        <taxon>Cypriniformes</taxon>
        <taxon>Cyprinidae</taxon>
        <taxon>Labeoninae</taxon>
        <taxon>Labeonini</taxon>
        <taxon>Cirrhinus</taxon>
    </lineage>
</organism>
<proteinExistence type="predicted"/>
<feature type="non-terminal residue" evidence="2">
    <location>
        <position position="1"/>
    </location>
</feature>
<evidence type="ECO:0000313" key="2">
    <source>
        <dbReference type="EMBL" id="KAL0161592.1"/>
    </source>
</evidence>
<keyword evidence="3" id="KW-1185">Reference proteome</keyword>
<gene>
    <name evidence="2" type="ORF">M9458_045317</name>
</gene>
<dbReference type="Proteomes" id="UP001529510">
    <property type="component" value="Unassembled WGS sequence"/>
</dbReference>
<dbReference type="AlphaFoldDB" id="A0ABD0NJT9"/>
<dbReference type="EMBL" id="JAMKFB020000022">
    <property type="protein sequence ID" value="KAL0161592.1"/>
    <property type="molecule type" value="Genomic_DNA"/>
</dbReference>
<feature type="compositionally biased region" description="Basic and acidic residues" evidence="1">
    <location>
        <begin position="30"/>
        <end position="39"/>
    </location>
</feature>
<feature type="compositionally biased region" description="Basic and acidic residues" evidence="1">
    <location>
        <begin position="1"/>
        <end position="15"/>
    </location>
</feature>
<reference evidence="2 3" key="1">
    <citation type="submission" date="2024-05" db="EMBL/GenBank/DDBJ databases">
        <title>Genome sequencing and assembly of Indian major carp, Cirrhinus mrigala (Hamilton, 1822).</title>
        <authorList>
            <person name="Mohindra V."/>
            <person name="Chowdhury L.M."/>
            <person name="Lal K."/>
            <person name="Jena J.K."/>
        </authorList>
    </citation>
    <scope>NUCLEOTIDE SEQUENCE [LARGE SCALE GENOMIC DNA]</scope>
    <source>
        <strain evidence="2">CM1030</strain>
        <tissue evidence="2">Blood</tissue>
    </source>
</reference>
<feature type="compositionally biased region" description="Basic and acidic residues" evidence="1">
    <location>
        <begin position="50"/>
        <end position="72"/>
    </location>
</feature>